<name>A0ABW2XMR9_9ACTN</name>
<evidence type="ECO:0000256" key="4">
    <source>
        <dbReference type="ARBA" id="ARBA00022576"/>
    </source>
</evidence>
<dbReference type="InterPro" id="IPR004839">
    <property type="entry name" value="Aminotransferase_I/II_large"/>
</dbReference>
<protein>
    <recommendedName>
        <fullName evidence="9">Histidinol-phosphate aminotransferase</fullName>
        <ecNumber evidence="9">2.6.1.9</ecNumber>
    </recommendedName>
    <alternativeName>
        <fullName evidence="9">Imidazole acetol-phosphate transaminase</fullName>
    </alternativeName>
</protein>
<dbReference type="SUPFAM" id="SSF53383">
    <property type="entry name" value="PLP-dependent transferases"/>
    <property type="match status" value="1"/>
</dbReference>
<feature type="modified residue" description="N6-(pyridoxal phosphate)lysine" evidence="9">
    <location>
        <position position="232"/>
    </location>
</feature>
<dbReference type="InterPro" id="IPR015422">
    <property type="entry name" value="PyrdxlP-dep_Trfase_small"/>
</dbReference>
<comment type="caution">
    <text evidence="11">The sequence shown here is derived from an EMBL/GenBank/DDBJ whole genome shotgun (WGS) entry which is preliminary data.</text>
</comment>
<keyword evidence="5 9" id="KW-0028">Amino-acid biosynthesis</keyword>
<evidence type="ECO:0000256" key="5">
    <source>
        <dbReference type="ARBA" id="ARBA00022605"/>
    </source>
</evidence>
<keyword evidence="4 9" id="KW-0032">Aminotransferase</keyword>
<proteinExistence type="inferred from homology"/>
<dbReference type="Gene3D" id="3.90.1150.10">
    <property type="entry name" value="Aspartate Aminotransferase, domain 1"/>
    <property type="match status" value="1"/>
</dbReference>
<evidence type="ECO:0000313" key="11">
    <source>
        <dbReference type="EMBL" id="MFD0687070.1"/>
    </source>
</evidence>
<dbReference type="CDD" id="cd00609">
    <property type="entry name" value="AAT_like"/>
    <property type="match status" value="1"/>
</dbReference>
<evidence type="ECO:0000256" key="2">
    <source>
        <dbReference type="ARBA" id="ARBA00007970"/>
    </source>
</evidence>
<evidence type="ECO:0000259" key="10">
    <source>
        <dbReference type="Pfam" id="PF00155"/>
    </source>
</evidence>
<comment type="catalytic activity">
    <reaction evidence="9">
        <text>L-histidinol phosphate + 2-oxoglutarate = 3-(imidazol-4-yl)-2-oxopropyl phosphate + L-glutamate</text>
        <dbReference type="Rhea" id="RHEA:23744"/>
        <dbReference type="ChEBI" id="CHEBI:16810"/>
        <dbReference type="ChEBI" id="CHEBI:29985"/>
        <dbReference type="ChEBI" id="CHEBI:57766"/>
        <dbReference type="ChEBI" id="CHEBI:57980"/>
        <dbReference type="EC" id="2.6.1.9"/>
    </reaction>
</comment>
<evidence type="ECO:0000313" key="12">
    <source>
        <dbReference type="Proteomes" id="UP001597063"/>
    </source>
</evidence>
<dbReference type="InterPro" id="IPR005861">
    <property type="entry name" value="HisP_aminotrans"/>
</dbReference>
<dbReference type="InterPro" id="IPR015421">
    <property type="entry name" value="PyrdxlP-dep_Trfase_major"/>
</dbReference>
<accession>A0ABW2XMR9</accession>
<dbReference type="RefSeq" id="WP_131756949.1">
    <property type="nucleotide sequence ID" value="NZ_CAACUY010000023.1"/>
</dbReference>
<dbReference type="PROSITE" id="PS00599">
    <property type="entry name" value="AA_TRANSFER_CLASS_2"/>
    <property type="match status" value="1"/>
</dbReference>
<evidence type="ECO:0000256" key="3">
    <source>
        <dbReference type="ARBA" id="ARBA00011738"/>
    </source>
</evidence>
<keyword evidence="12" id="KW-1185">Reference proteome</keyword>
<feature type="domain" description="Aminotransferase class I/classII large" evidence="10">
    <location>
        <begin position="34"/>
        <end position="359"/>
    </location>
</feature>
<dbReference type="GO" id="GO:0004400">
    <property type="term" value="F:histidinol-phosphate transaminase activity"/>
    <property type="evidence" value="ECO:0007669"/>
    <property type="project" value="UniProtKB-EC"/>
</dbReference>
<comment type="similarity">
    <text evidence="2 9">Belongs to the class-II pyridoxal-phosphate-dependent aminotransferase family. Histidinol-phosphate aminotransferase subfamily.</text>
</comment>
<dbReference type="Pfam" id="PF00155">
    <property type="entry name" value="Aminotran_1_2"/>
    <property type="match status" value="1"/>
</dbReference>
<dbReference type="Proteomes" id="UP001597063">
    <property type="component" value="Unassembled WGS sequence"/>
</dbReference>
<dbReference type="Gene3D" id="3.40.640.10">
    <property type="entry name" value="Type I PLP-dependent aspartate aminotransferase-like (Major domain)"/>
    <property type="match status" value="1"/>
</dbReference>
<dbReference type="EMBL" id="JBHTGP010000011">
    <property type="protein sequence ID" value="MFD0687070.1"/>
    <property type="molecule type" value="Genomic_DNA"/>
</dbReference>
<dbReference type="EC" id="2.6.1.9" evidence="9"/>
<dbReference type="PANTHER" id="PTHR42885">
    <property type="entry name" value="HISTIDINOL-PHOSPHATE AMINOTRANSFERASE-RELATED"/>
    <property type="match status" value="1"/>
</dbReference>
<keyword evidence="7 9" id="KW-0663">Pyridoxal phosphate</keyword>
<dbReference type="PANTHER" id="PTHR42885:SF2">
    <property type="entry name" value="HISTIDINOL-PHOSPHATE AMINOTRANSFERASE"/>
    <property type="match status" value="1"/>
</dbReference>
<dbReference type="InterPro" id="IPR015424">
    <property type="entry name" value="PyrdxlP-dep_Trfase"/>
</dbReference>
<dbReference type="HAMAP" id="MF_01023">
    <property type="entry name" value="HisC_aminotrans_2"/>
    <property type="match status" value="1"/>
</dbReference>
<comment type="cofactor">
    <cofactor evidence="1 9">
        <name>pyridoxal 5'-phosphate</name>
        <dbReference type="ChEBI" id="CHEBI:597326"/>
    </cofactor>
</comment>
<dbReference type="NCBIfam" id="TIGR01141">
    <property type="entry name" value="hisC"/>
    <property type="match status" value="1"/>
</dbReference>
<evidence type="ECO:0000256" key="8">
    <source>
        <dbReference type="ARBA" id="ARBA00023102"/>
    </source>
</evidence>
<evidence type="ECO:0000256" key="7">
    <source>
        <dbReference type="ARBA" id="ARBA00022898"/>
    </source>
</evidence>
<evidence type="ECO:0000256" key="1">
    <source>
        <dbReference type="ARBA" id="ARBA00001933"/>
    </source>
</evidence>
<comment type="subunit">
    <text evidence="3 9">Homodimer.</text>
</comment>
<evidence type="ECO:0000256" key="6">
    <source>
        <dbReference type="ARBA" id="ARBA00022679"/>
    </source>
</evidence>
<comment type="pathway">
    <text evidence="9">Amino-acid biosynthesis; L-histidine biosynthesis; L-histidine from 5-phospho-alpha-D-ribose 1-diphosphate: step 7/9.</text>
</comment>
<dbReference type="NCBIfam" id="NF002877">
    <property type="entry name" value="PRK03317.1"/>
    <property type="match status" value="1"/>
</dbReference>
<organism evidence="11 12">
    <name type="scientific">Actinomadura fibrosa</name>
    <dbReference type="NCBI Taxonomy" id="111802"/>
    <lineage>
        <taxon>Bacteria</taxon>
        <taxon>Bacillati</taxon>
        <taxon>Actinomycetota</taxon>
        <taxon>Actinomycetes</taxon>
        <taxon>Streptosporangiales</taxon>
        <taxon>Thermomonosporaceae</taxon>
        <taxon>Actinomadura</taxon>
    </lineage>
</organism>
<dbReference type="InterPro" id="IPR001917">
    <property type="entry name" value="Aminotrans_II_pyridoxalP_BS"/>
</dbReference>
<gene>
    <name evidence="9" type="primary">hisC</name>
    <name evidence="11" type="ORF">ACFQZM_21405</name>
</gene>
<keyword evidence="8 9" id="KW-0368">Histidine biosynthesis</keyword>
<keyword evidence="6 9" id="KW-0808">Transferase</keyword>
<reference evidence="12" key="1">
    <citation type="journal article" date="2019" name="Int. J. Syst. Evol. Microbiol.">
        <title>The Global Catalogue of Microorganisms (GCM) 10K type strain sequencing project: providing services to taxonomists for standard genome sequencing and annotation.</title>
        <authorList>
            <consortium name="The Broad Institute Genomics Platform"/>
            <consortium name="The Broad Institute Genome Sequencing Center for Infectious Disease"/>
            <person name="Wu L."/>
            <person name="Ma J."/>
        </authorList>
    </citation>
    <scope>NUCLEOTIDE SEQUENCE [LARGE SCALE GENOMIC DNA]</scope>
    <source>
        <strain evidence="12">JCM 9371</strain>
    </source>
</reference>
<evidence type="ECO:0000256" key="9">
    <source>
        <dbReference type="HAMAP-Rule" id="MF_01023"/>
    </source>
</evidence>
<sequence length="370" mass="39598">MTPPKTTLADLPIRDDLRGKEPYGAPQLDVPYALNTNENPYPPSEGLVKALGEAVADVAGTLNRYPDRDAVALREDLAAFLNADTPGIGLTGRRVWAANGSNEIIQQILQAFGGPGRTALGFEPSYSMHPIITRVSGTRWVDASRAEDFGLEPERAVAAVEEHRPDVVFLTSPNNPTGTALPLEAIEAVLAAAPGMVVVDEAYAEFRRAGTPSALTLLDGHPRLIVTRTMSKAFAMAGTRLGYLAADPAVIDALLLVRLPYHLSAVTQAVARTALAHGAELLGGVEALRRDRDAIVAWLRAEGLAVADSDANFVLFGTFPDRRRVWEALLADGVLIREVGPPEWLRVSVGTPDEMAAFRAALKNAMKESS</sequence>